<dbReference type="Proteomes" id="UP000734854">
    <property type="component" value="Unassembled WGS sequence"/>
</dbReference>
<keyword evidence="2" id="KW-1185">Reference proteome</keyword>
<gene>
    <name evidence="1" type="ORF">ZIOFF_001658</name>
</gene>
<reference evidence="1 2" key="1">
    <citation type="submission" date="2020-08" db="EMBL/GenBank/DDBJ databases">
        <title>Plant Genome Project.</title>
        <authorList>
            <person name="Zhang R.-G."/>
        </authorList>
    </citation>
    <scope>NUCLEOTIDE SEQUENCE [LARGE SCALE GENOMIC DNA]</scope>
    <source>
        <tissue evidence="1">Rhizome</tissue>
    </source>
</reference>
<evidence type="ECO:0000313" key="1">
    <source>
        <dbReference type="EMBL" id="KAG6536600.1"/>
    </source>
</evidence>
<organism evidence="1 2">
    <name type="scientific">Zingiber officinale</name>
    <name type="common">Ginger</name>
    <name type="synonym">Amomum zingiber</name>
    <dbReference type="NCBI Taxonomy" id="94328"/>
    <lineage>
        <taxon>Eukaryota</taxon>
        <taxon>Viridiplantae</taxon>
        <taxon>Streptophyta</taxon>
        <taxon>Embryophyta</taxon>
        <taxon>Tracheophyta</taxon>
        <taxon>Spermatophyta</taxon>
        <taxon>Magnoliopsida</taxon>
        <taxon>Liliopsida</taxon>
        <taxon>Zingiberales</taxon>
        <taxon>Zingiberaceae</taxon>
        <taxon>Zingiber</taxon>
    </lineage>
</organism>
<protein>
    <submittedName>
        <fullName evidence="1">Uncharacterized protein</fullName>
    </submittedName>
</protein>
<accession>A0A8J5IKC3</accession>
<dbReference type="AlphaFoldDB" id="A0A8J5IKC3"/>
<sequence length="69" mass="7352">MGTELSEKDEENSISDDENLIEISLPDGHFLAHDETKALLNLEPLPLLSGFLPSPLQDAVCGSSGLNAC</sequence>
<proteinExistence type="predicted"/>
<evidence type="ECO:0000313" key="2">
    <source>
        <dbReference type="Proteomes" id="UP000734854"/>
    </source>
</evidence>
<name>A0A8J5IKC3_ZINOF</name>
<comment type="caution">
    <text evidence="1">The sequence shown here is derived from an EMBL/GenBank/DDBJ whole genome shotgun (WGS) entry which is preliminary data.</text>
</comment>
<dbReference type="EMBL" id="JACMSC010000001">
    <property type="protein sequence ID" value="KAG6536600.1"/>
    <property type="molecule type" value="Genomic_DNA"/>
</dbReference>